<comment type="caution">
    <text evidence="2">The sequence shown here is derived from an EMBL/GenBank/DDBJ whole genome shotgun (WGS) entry which is preliminary data.</text>
</comment>
<feature type="compositionally biased region" description="Basic residues" evidence="1">
    <location>
        <begin position="33"/>
        <end position="44"/>
    </location>
</feature>
<feature type="region of interest" description="Disordered" evidence="1">
    <location>
        <begin position="1"/>
        <end position="92"/>
    </location>
</feature>
<accession>A0AAV9VVS2</accession>
<reference evidence="2 3" key="1">
    <citation type="submission" date="2023-08" db="EMBL/GenBank/DDBJ databases">
        <authorList>
            <person name="Palmer J.M."/>
        </authorList>
    </citation>
    <scope>NUCLEOTIDE SEQUENCE [LARGE SCALE GENOMIC DNA]</scope>
    <source>
        <strain evidence="2 3">TWF481</strain>
    </source>
</reference>
<dbReference type="AlphaFoldDB" id="A0AAV9VVS2"/>
<keyword evidence="3" id="KW-1185">Reference proteome</keyword>
<evidence type="ECO:0000313" key="3">
    <source>
        <dbReference type="Proteomes" id="UP001370758"/>
    </source>
</evidence>
<gene>
    <name evidence="2" type="ORF">TWF481_001665</name>
</gene>
<protein>
    <submittedName>
        <fullName evidence="2">Uncharacterized protein</fullName>
    </submittedName>
</protein>
<organism evidence="2 3">
    <name type="scientific">Arthrobotrys musiformis</name>
    <dbReference type="NCBI Taxonomy" id="47236"/>
    <lineage>
        <taxon>Eukaryota</taxon>
        <taxon>Fungi</taxon>
        <taxon>Dikarya</taxon>
        <taxon>Ascomycota</taxon>
        <taxon>Pezizomycotina</taxon>
        <taxon>Orbiliomycetes</taxon>
        <taxon>Orbiliales</taxon>
        <taxon>Orbiliaceae</taxon>
        <taxon>Arthrobotrys</taxon>
    </lineage>
</organism>
<evidence type="ECO:0000313" key="2">
    <source>
        <dbReference type="EMBL" id="KAK6496676.1"/>
    </source>
</evidence>
<proteinExistence type="predicted"/>
<name>A0AAV9VVS2_9PEZI</name>
<evidence type="ECO:0000256" key="1">
    <source>
        <dbReference type="SAM" id="MobiDB-lite"/>
    </source>
</evidence>
<dbReference type="EMBL" id="JAVHJL010000010">
    <property type="protein sequence ID" value="KAK6496676.1"/>
    <property type="molecule type" value="Genomic_DNA"/>
</dbReference>
<feature type="compositionally biased region" description="Basic and acidic residues" evidence="1">
    <location>
        <begin position="1"/>
        <end position="20"/>
    </location>
</feature>
<dbReference type="Proteomes" id="UP001370758">
    <property type="component" value="Unassembled WGS sequence"/>
</dbReference>
<sequence length="106" mass="11745">MAHRRREEPVTSRVPAREFPSRNGGMLLLTRLGRPKKHQRRKHAETRTSALGNSIEPKLKLSYTASSGPDGRPCQISVGPSTPNGFVLSGPSLTEGLDTWMHKIYP</sequence>